<name>A0A2M6T102_9BACT</name>
<comment type="subcellular location">
    <subcellularLocation>
        <location evidence="1 12">Cytoplasm</location>
    </subcellularLocation>
</comment>
<evidence type="ECO:0000256" key="10">
    <source>
        <dbReference type="ARBA" id="ARBA00047929"/>
    </source>
</evidence>
<evidence type="ECO:0000256" key="13">
    <source>
        <dbReference type="PIRSR" id="PIRSR001529-1"/>
    </source>
</evidence>
<evidence type="ECO:0000256" key="8">
    <source>
        <dbReference type="ARBA" id="ARBA00022917"/>
    </source>
</evidence>
<dbReference type="GO" id="GO:0004828">
    <property type="term" value="F:serine-tRNA ligase activity"/>
    <property type="evidence" value="ECO:0007669"/>
    <property type="project" value="UniProtKB-UniRule"/>
</dbReference>
<dbReference type="CDD" id="cd00770">
    <property type="entry name" value="SerRS_core"/>
    <property type="match status" value="1"/>
</dbReference>
<dbReference type="SUPFAM" id="SSF55681">
    <property type="entry name" value="Class II aaRS and biotin synthetases"/>
    <property type="match status" value="1"/>
</dbReference>
<comment type="domain">
    <text evidence="12">Consists of two distinct domains, a catalytic core and a N-terminal extension that is involved in tRNA binding.</text>
</comment>
<feature type="binding site" evidence="12 14">
    <location>
        <begin position="346"/>
        <end position="349"/>
    </location>
    <ligand>
        <name>ATP</name>
        <dbReference type="ChEBI" id="CHEBI:30616"/>
    </ligand>
</feature>
<dbReference type="Gene3D" id="1.10.287.40">
    <property type="entry name" value="Serine-tRNA synthetase, tRNA binding domain"/>
    <property type="match status" value="1"/>
</dbReference>
<keyword evidence="9 12" id="KW-0030">Aminoacyl-tRNA synthetase</keyword>
<dbReference type="PRINTS" id="PR00981">
    <property type="entry name" value="TRNASYNTHSER"/>
</dbReference>
<feature type="binding site" evidence="12">
    <location>
        <position position="275"/>
    </location>
    <ligand>
        <name>ATP</name>
        <dbReference type="ChEBI" id="CHEBI:30616"/>
    </ligand>
</feature>
<feature type="binding site" evidence="13">
    <location>
        <position position="379"/>
    </location>
    <ligand>
        <name>L-serine</name>
        <dbReference type="ChEBI" id="CHEBI:33384"/>
    </ligand>
</feature>
<dbReference type="InterPro" id="IPR002317">
    <property type="entry name" value="Ser-tRNA-ligase_type_1"/>
</dbReference>
<comment type="subunit">
    <text evidence="12">Homodimer. The tRNA molecule binds across the dimer.</text>
</comment>
<dbReference type="PIRSF" id="PIRSF001529">
    <property type="entry name" value="Ser-tRNA-synth_IIa"/>
    <property type="match status" value="1"/>
</dbReference>
<dbReference type="Gene3D" id="3.30.930.10">
    <property type="entry name" value="Bira Bifunctional Protein, Domain 2"/>
    <property type="match status" value="1"/>
</dbReference>
<dbReference type="HAMAP" id="MF_00176">
    <property type="entry name" value="Ser_tRNA_synth_type1"/>
    <property type="match status" value="1"/>
</dbReference>
<dbReference type="InterPro" id="IPR015866">
    <property type="entry name" value="Ser-tRNA-synth_1_N"/>
</dbReference>
<dbReference type="GO" id="GO:0006434">
    <property type="term" value="P:seryl-tRNA aminoacylation"/>
    <property type="evidence" value="ECO:0007669"/>
    <property type="project" value="UniProtKB-UniRule"/>
</dbReference>
<proteinExistence type="inferred from homology"/>
<keyword evidence="5 12" id="KW-0436">Ligase</keyword>
<evidence type="ECO:0000313" key="17">
    <source>
        <dbReference type="EMBL" id="PIS38776.1"/>
    </source>
</evidence>
<evidence type="ECO:0000256" key="1">
    <source>
        <dbReference type="ARBA" id="ARBA00004496"/>
    </source>
</evidence>
<feature type="binding site" evidence="12 14">
    <location>
        <begin position="259"/>
        <end position="261"/>
    </location>
    <ligand>
        <name>ATP</name>
        <dbReference type="ChEBI" id="CHEBI:30616"/>
    </ligand>
</feature>
<dbReference type="PANTHER" id="PTHR43697">
    <property type="entry name" value="SERYL-TRNA SYNTHETASE"/>
    <property type="match status" value="1"/>
</dbReference>
<dbReference type="GO" id="GO:0016260">
    <property type="term" value="P:selenocysteine biosynthetic process"/>
    <property type="evidence" value="ECO:0007669"/>
    <property type="project" value="UniProtKB-UniRule"/>
</dbReference>
<dbReference type="InterPro" id="IPR002314">
    <property type="entry name" value="aa-tRNA-synt_IIb"/>
</dbReference>
<sequence>MLDIKFIRQNPEKVKEGCRKKQVKVDIDKLLEIDKKRRLLMVELEAIKAKKNKASREISALKSEAEKKKIIKKMQGLDKDGDKLAKKLRETEKEFTSLMLMVPNPPLEEVIEGKDDSENKVLREIGERPKFDFPYKDYLELGEKLNLIDVKRAAKTSGSRFGFIKNEAALMEFALVKLAFDLLRKEGFELVVPPVLIKPEPFRAMGYLERGSEEVYYFPKDDLYLVGTSEQIIGPMHQDEIFEEKDLPRRYAGFSSCFRREAGASGKDTKGILRVHQFDKIEMFSFCLPEKSREEHQLLLSLEEKLMQLLELPYHVLDICSGDLGDPAAAKYDIEAWIPSENRYRETHSTSNCTDFQARRLNIRFRDKTGKLNFVHTLNGTAFAIPRLLIAIIENYQQKDGSIRVPTVLQSYLGKIEIK</sequence>
<comment type="pathway">
    <text evidence="2 12">Aminoacyl-tRNA biosynthesis; selenocysteinyl-tRNA(Sec) biosynthesis; L-seryl-tRNA(Sec) from L-serine and tRNA(Sec): step 1/1.</text>
</comment>
<feature type="coiled-coil region" evidence="15">
    <location>
        <begin position="37"/>
        <end position="94"/>
    </location>
</feature>
<keyword evidence="6 12" id="KW-0547">Nucleotide-binding</keyword>
<comment type="caution">
    <text evidence="17">The sequence shown here is derived from an EMBL/GenBank/DDBJ whole genome shotgun (WGS) entry which is preliminary data.</text>
</comment>
<keyword evidence="7 12" id="KW-0067">ATP-binding</keyword>
<evidence type="ECO:0000256" key="14">
    <source>
        <dbReference type="PIRSR" id="PIRSR001529-2"/>
    </source>
</evidence>
<dbReference type="PROSITE" id="PS50862">
    <property type="entry name" value="AA_TRNA_LIGASE_II"/>
    <property type="match status" value="1"/>
</dbReference>
<feature type="domain" description="Aminoacyl-transfer RNA synthetases class-II family profile" evidence="16">
    <location>
        <begin position="137"/>
        <end position="406"/>
    </location>
</feature>
<dbReference type="GO" id="GO:0005524">
    <property type="term" value="F:ATP binding"/>
    <property type="evidence" value="ECO:0007669"/>
    <property type="project" value="UniProtKB-UniRule"/>
</dbReference>
<comment type="similarity">
    <text evidence="3 12">Belongs to the class-II aminoacyl-tRNA synthetase family. Type-1 seryl-tRNA synthetase subfamily.</text>
</comment>
<organism evidence="17 18">
    <name type="scientific">Candidatus Nealsonbacteria bacterium CG08_land_8_20_14_0_20_43_11</name>
    <dbReference type="NCBI Taxonomy" id="1974706"/>
    <lineage>
        <taxon>Bacteria</taxon>
        <taxon>Candidatus Nealsoniibacteriota</taxon>
    </lineage>
</organism>
<dbReference type="Pfam" id="PF00587">
    <property type="entry name" value="tRNA-synt_2b"/>
    <property type="match status" value="1"/>
</dbReference>
<feature type="binding site" evidence="12">
    <location>
        <position position="381"/>
    </location>
    <ligand>
        <name>L-serine</name>
        <dbReference type="ChEBI" id="CHEBI:33384"/>
    </ligand>
</feature>
<evidence type="ECO:0000256" key="9">
    <source>
        <dbReference type="ARBA" id="ARBA00023146"/>
    </source>
</evidence>
<evidence type="ECO:0000256" key="15">
    <source>
        <dbReference type="SAM" id="Coils"/>
    </source>
</evidence>
<dbReference type="UniPathway" id="UPA00906">
    <property type="reaction ID" value="UER00895"/>
</dbReference>
<comment type="function">
    <text evidence="12">Catalyzes the attachment of serine to tRNA(Ser). Is also able to aminoacylate tRNA(Sec) with serine, to form the misacylated tRNA L-seryl-tRNA(Sec), which will be further converted into selenocysteinyl-tRNA(Sec).</text>
</comment>
<protein>
    <recommendedName>
        <fullName evidence="12">Serine--tRNA ligase</fullName>
        <ecNumber evidence="12">6.1.1.11</ecNumber>
    </recommendedName>
    <alternativeName>
        <fullName evidence="12">Seryl-tRNA synthetase</fullName>
        <shortName evidence="12">SerRS</shortName>
    </alternativeName>
    <alternativeName>
        <fullName evidence="12">Seryl-tRNA(Ser/Sec) synthetase</fullName>
    </alternativeName>
</protein>
<keyword evidence="4 12" id="KW-0963">Cytoplasm</keyword>
<dbReference type="AlphaFoldDB" id="A0A2M6T102"/>
<comment type="catalytic activity">
    <reaction evidence="11 12">
        <text>tRNA(Ser) + L-serine + ATP = L-seryl-tRNA(Ser) + AMP + diphosphate + H(+)</text>
        <dbReference type="Rhea" id="RHEA:12292"/>
        <dbReference type="Rhea" id="RHEA-COMP:9669"/>
        <dbReference type="Rhea" id="RHEA-COMP:9703"/>
        <dbReference type="ChEBI" id="CHEBI:15378"/>
        <dbReference type="ChEBI" id="CHEBI:30616"/>
        <dbReference type="ChEBI" id="CHEBI:33019"/>
        <dbReference type="ChEBI" id="CHEBI:33384"/>
        <dbReference type="ChEBI" id="CHEBI:78442"/>
        <dbReference type="ChEBI" id="CHEBI:78533"/>
        <dbReference type="ChEBI" id="CHEBI:456215"/>
        <dbReference type="EC" id="6.1.1.11"/>
    </reaction>
</comment>
<dbReference type="Proteomes" id="UP000229390">
    <property type="component" value="Unassembled WGS sequence"/>
</dbReference>
<feature type="binding site" evidence="12 13">
    <location>
        <position position="282"/>
    </location>
    <ligand>
        <name>L-serine</name>
        <dbReference type="ChEBI" id="CHEBI:33384"/>
    </ligand>
</feature>
<reference evidence="18" key="1">
    <citation type="submission" date="2017-09" db="EMBL/GenBank/DDBJ databases">
        <title>Depth-based differentiation of microbial function through sediment-hosted aquifers and enrichment of novel symbionts in the deep terrestrial subsurface.</title>
        <authorList>
            <person name="Probst A.J."/>
            <person name="Ladd B."/>
            <person name="Jarett J.K."/>
            <person name="Geller-Mcgrath D.E."/>
            <person name="Sieber C.M.K."/>
            <person name="Emerson J.B."/>
            <person name="Anantharaman K."/>
            <person name="Thomas B.C."/>
            <person name="Malmstrom R."/>
            <person name="Stieglmeier M."/>
            <person name="Klingl A."/>
            <person name="Woyke T."/>
            <person name="Ryan C.M."/>
            <person name="Banfield J.F."/>
        </authorList>
    </citation>
    <scope>NUCLEOTIDE SEQUENCE [LARGE SCALE GENOMIC DNA]</scope>
</reference>
<feature type="site" description="Important for serine binding" evidence="13">
    <location>
        <position position="381"/>
    </location>
</feature>
<evidence type="ECO:0000256" key="7">
    <source>
        <dbReference type="ARBA" id="ARBA00022840"/>
    </source>
</evidence>
<evidence type="ECO:0000256" key="12">
    <source>
        <dbReference type="HAMAP-Rule" id="MF_00176"/>
    </source>
</evidence>
<dbReference type="SUPFAM" id="SSF46589">
    <property type="entry name" value="tRNA-binding arm"/>
    <property type="match status" value="1"/>
</dbReference>
<evidence type="ECO:0000256" key="11">
    <source>
        <dbReference type="ARBA" id="ARBA00048823"/>
    </source>
</evidence>
<dbReference type="InterPro" id="IPR010978">
    <property type="entry name" value="tRNA-bd_arm"/>
</dbReference>
<dbReference type="GO" id="GO:0005737">
    <property type="term" value="C:cytoplasm"/>
    <property type="evidence" value="ECO:0007669"/>
    <property type="project" value="UniProtKB-SubCell"/>
</dbReference>
<dbReference type="InterPro" id="IPR006195">
    <property type="entry name" value="aa-tRNA-synth_II"/>
</dbReference>
<keyword evidence="15" id="KW-0175">Coiled coil</keyword>
<dbReference type="InterPro" id="IPR042103">
    <property type="entry name" value="SerRS_1_N_sf"/>
</dbReference>
<evidence type="ECO:0000259" key="16">
    <source>
        <dbReference type="PROSITE" id="PS50862"/>
    </source>
</evidence>
<dbReference type="Pfam" id="PF02403">
    <property type="entry name" value="Seryl_tRNA_N"/>
    <property type="match status" value="1"/>
</dbReference>
<dbReference type="EMBL" id="PEYE01000034">
    <property type="protein sequence ID" value="PIS38776.1"/>
    <property type="molecule type" value="Genomic_DNA"/>
</dbReference>
<evidence type="ECO:0000256" key="4">
    <source>
        <dbReference type="ARBA" id="ARBA00022490"/>
    </source>
</evidence>
<dbReference type="EC" id="6.1.1.11" evidence="12"/>
<dbReference type="InterPro" id="IPR033729">
    <property type="entry name" value="SerRS_core"/>
</dbReference>
<dbReference type="NCBIfam" id="TIGR00414">
    <property type="entry name" value="serS"/>
    <property type="match status" value="1"/>
</dbReference>
<evidence type="ECO:0000256" key="6">
    <source>
        <dbReference type="ARBA" id="ARBA00022741"/>
    </source>
</evidence>
<evidence type="ECO:0000256" key="2">
    <source>
        <dbReference type="ARBA" id="ARBA00005045"/>
    </source>
</evidence>
<accession>A0A2M6T102</accession>
<evidence type="ECO:0000256" key="5">
    <source>
        <dbReference type="ARBA" id="ARBA00022598"/>
    </source>
</evidence>
<evidence type="ECO:0000256" key="3">
    <source>
        <dbReference type="ARBA" id="ARBA00010728"/>
    </source>
</evidence>
<feature type="binding site" evidence="13">
    <location>
        <position position="228"/>
    </location>
    <ligand>
        <name>L-serine</name>
        <dbReference type="ChEBI" id="CHEBI:33384"/>
    </ligand>
</feature>
<keyword evidence="8 12" id="KW-0648">Protein biosynthesis</keyword>
<gene>
    <name evidence="12" type="primary">serS</name>
    <name evidence="17" type="ORF">COT34_01950</name>
</gene>
<feature type="binding site" evidence="13">
    <location>
        <position position="259"/>
    </location>
    <ligand>
        <name>L-serine</name>
        <dbReference type="ChEBI" id="CHEBI:33384"/>
    </ligand>
</feature>
<evidence type="ECO:0000313" key="18">
    <source>
        <dbReference type="Proteomes" id="UP000229390"/>
    </source>
</evidence>
<comment type="catalytic activity">
    <reaction evidence="10 12">
        <text>tRNA(Sec) + L-serine + ATP = L-seryl-tRNA(Sec) + AMP + diphosphate + H(+)</text>
        <dbReference type="Rhea" id="RHEA:42580"/>
        <dbReference type="Rhea" id="RHEA-COMP:9742"/>
        <dbReference type="Rhea" id="RHEA-COMP:10128"/>
        <dbReference type="ChEBI" id="CHEBI:15378"/>
        <dbReference type="ChEBI" id="CHEBI:30616"/>
        <dbReference type="ChEBI" id="CHEBI:33019"/>
        <dbReference type="ChEBI" id="CHEBI:33384"/>
        <dbReference type="ChEBI" id="CHEBI:78442"/>
        <dbReference type="ChEBI" id="CHEBI:78533"/>
        <dbReference type="ChEBI" id="CHEBI:456215"/>
        <dbReference type="EC" id="6.1.1.11"/>
    </reaction>
</comment>
<dbReference type="PANTHER" id="PTHR43697:SF1">
    <property type="entry name" value="SERINE--TRNA LIGASE"/>
    <property type="match status" value="1"/>
</dbReference>
<dbReference type="InterPro" id="IPR045864">
    <property type="entry name" value="aa-tRNA-synth_II/BPL/LPL"/>
</dbReference>
<feature type="binding site" evidence="12">
    <location>
        <begin position="228"/>
        <end position="230"/>
    </location>
    <ligand>
        <name>L-serine</name>
        <dbReference type="ChEBI" id="CHEBI:33384"/>
    </ligand>
</feature>
<feature type="binding site" evidence="14">
    <location>
        <begin position="275"/>
        <end position="278"/>
    </location>
    <ligand>
        <name>ATP</name>
        <dbReference type="ChEBI" id="CHEBI:30616"/>
    </ligand>
</feature>